<protein>
    <submittedName>
        <fullName evidence="1">Predicted acetyltransferase</fullName>
    </submittedName>
</protein>
<dbReference type="GeneID" id="99801370"/>
<dbReference type="InterPro" id="IPR000182">
    <property type="entry name" value="GNAT_dom"/>
</dbReference>
<keyword evidence="1" id="KW-0808">Transferase</keyword>
<proteinExistence type="predicted"/>
<reference evidence="1 2" key="1">
    <citation type="submission" date="2018-06" db="EMBL/GenBank/DDBJ databases">
        <authorList>
            <consortium name="Pathogen Informatics"/>
            <person name="Doyle S."/>
        </authorList>
    </citation>
    <scope>NUCLEOTIDE SEQUENCE [LARGE SCALE GENOMIC DNA]</scope>
    <source>
        <strain evidence="1 2">NCTC10738</strain>
    </source>
</reference>
<dbReference type="PROSITE" id="PS51186">
    <property type="entry name" value="GNAT"/>
    <property type="match status" value="1"/>
</dbReference>
<evidence type="ECO:0000313" key="2">
    <source>
        <dbReference type="Proteomes" id="UP000254069"/>
    </source>
</evidence>
<keyword evidence="2" id="KW-1185">Reference proteome</keyword>
<dbReference type="Pfam" id="PF00583">
    <property type="entry name" value="Acetyltransf_1"/>
    <property type="match status" value="1"/>
</dbReference>
<dbReference type="EMBL" id="UGYO01000001">
    <property type="protein sequence ID" value="SUI79229.1"/>
    <property type="molecule type" value="Genomic_DNA"/>
</dbReference>
<accession>A0A380AEK4</accession>
<dbReference type="CDD" id="cd04301">
    <property type="entry name" value="NAT_SF"/>
    <property type="match status" value="1"/>
</dbReference>
<name>A0A1S2TYW1_9GAMM</name>
<sequence length="161" mass="18040">MLIRAISQDDWQAIGEIQAECYHALAPEPLHVLKSKWQASPQTCYVLEKSDQVVGYCLAHPWTEDTPPPLYKAITTLPKADTLYLHDIAISNRAQGFGAGRKLFDTLKLQAEKLRLGSLSLVAVQGACGYWEKLGFNHKRIEKSLATYTDDASYMVYPVAR</sequence>
<dbReference type="GO" id="GO:0016747">
    <property type="term" value="F:acyltransferase activity, transferring groups other than amino-acyl groups"/>
    <property type="evidence" value="ECO:0007669"/>
    <property type="project" value="InterPro"/>
</dbReference>
<gene>
    <name evidence="1" type="ORF">NCTC10738_02734</name>
</gene>
<dbReference type="InterPro" id="IPR016181">
    <property type="entry name" value="Acyl_CoA_acyltransferase"/>
</dbReference>
<dbReference type="Gene3D" id="3.40.630.30">
    <property type="match status" value="1"/>
</dbReference>
<organism evidence="1 2">
    <name type="scientific">Shewanella algae</name>
    <dbReference type="NCBI Taxonomy" id="38313"/>
    <lineage>
        <taxon>Bacteria</taxon>
        <taxon>Pseudomonadati</taxon>
        <taxon>Pseudomonadota</taxon>
        <taxon>Gammaproteobacteria</taxon>
        <taxon>Alteromonadales</taxon>
        <taxon>Shewanellaceae</taxon>
        <taxon>Shewanella</taxon>
    </lineage>
</organism>
<dbReference type="RefSeq" id="WP_025011398.1">
    <property type="nucleotide sequence ID" value="NZ_AP024610.1"/>
</dbReference>
<dbReference type="Proteomes" id="UP000254069">
    <property type="component" value="Unassembled WGS sequence"/>
</dbReference>
<accession>A0A1S2TYW1</accession>
<dbReference type="SUPFAM" id="SSF55729">
    <property type="entry name" value="Acyl-CoA N-acyltransferases (Nat)"/>
    <property type="match status" value="1"/>
</dbReference>
<dbReference type="AlphaFoldDB" id="A0A1S2TYW1"/>
<dbReference type="OrthoDB" id="359414at2"/>
<evidence type="ECO:0000313" key="1">
    <source>
        <dbReference type="EMBL" id="SUI79229.1"/>
    </source>
</evidence>